<dbReference type="Proteomes" id="UP000324800">
    <property type="component" value="Unassembled WGS sequence"/>
</dbReference>
<comment type="caution">
    <text evidence="1">The sequence shown here is derived from an EMBL/GenBank/DDBJ whole genome shotgun (WGS) entry which is preliminary data.</text>
</comment>
<gene>
    <name evidence="1" type="ORF">EZS28_002138</name>
</gene>
<reference evidence="1 2" key="1">
    <citation type="submission" date="2019-03" db="EMBL/GenBank/DDBJ databases">
        <title>Single cell metagenomics reveals metabolic interactions within the superorganism composed of flagellate Streblomastix strix and complex community of Bacteroidetes bacteria on its surface.</title>
        <authorList>
            <person name="Treitli S.C."/>
            <person name="Kolisko M."/>
            <person name="Husnik F."/>
            <person name="Keeling P."/>
            <person name="Hampl V."/>
        </authorList>
    </citation>
    <scope>NUCLEOTIDE SEQUENCE [LARGE SCALE GENOMIC DNA]</scope>
    <source>
        <strain evidence="1">ST1C</strain>
    </source>
</reference>
<protein>
    <submittedName>
        <fullName evidence="1">Uncharacterized protein</fullName>
    </submittedName>
</protein>
<evidence type="ECO:0000313" key="1">
    <source>
        <dbReference type="EMBL" id="KAA6402333.1"/>
    </source>
</evidence>
<name>A0A5J4X5Q1_9EUKA</name>
<dbReference type="EMBL" id="SNRW01000252">
    <property type="protein sequence ID" value="KAA6402333.1"/>
    <property type="molecule type" value="Genomic_DNA"/>
</dbReference>
<accession>A0A5J4X5Q1</accession>
<sequence>MQANSTNLRTQREYIPTLRESTVTRSNTSQNDQLKQMILKLKSEQVSDQELVDILRRISDFALESEENLKYVLKQDVISTVNLLYTTTQNKFIKSTCVNIIEVIQKLEVKEEEQEDCKEMGLSLLTMLLSSNVNSSNIGKKNLIVLMESNANSVSGLLSIGILDQAAEALNNFSIF</sequence>
<organism evidence="1 2">
    <name type="scientific">Streblomastix strix</name>
    <dbReference type="NCBI Taxonomy" id="222440"/>
    <lineage>
        <taxon>Eukaryota</taxon>
        <taxon>Metamonada</taxon>
        <taxon>Preaxostyla</taxon>
        <taxon>Oxymonadida</taxon>
        <taxon>Streblomastigidae</taxon>
        <taxon>Streblomastix</taxon>
    </lineage>
</organism>
<evidence type="ECO:0000313" key="2">
    <source>
        <dbReference type="Proteomes" id="UP000324800"/>
    </source>
</evidence>
<proteinExistence type="predicted"/>
<dbReference type="AlphaFoldDB" id="A0A5J4X5Q1"/>